<evidence type="ECO:0000256" key="3">
    <source>
        <dbReference type="PROSITE-ProRule" id="PRU00023"/>
    </source>
</evidence>
<reference evidence="4 5" key="1">
    <citation type="submission" date="2016-08" db="EMBL/GenBank/DDBJ databases">
        <title>A Parts List for Fungal Cellulosomes Revealed by Comparative Genomics.</title>
        <authorList>
            <consortium name="DOE Joint Genome Institute"/>
            <person name="Haitjema C.H."/>
            <person name="Gilmore S.P."/>
            <person name="Henske J.K."/>
            <person name="Solomon K.V."/>
            <person name="De Groot R."/>
            <person name="Kuo A."/>
            <person name="Mondo S.J."/>
            <person name="Salamov A.A."/>
            <person name="Labutti K."/>
            <person name="Zhao Z."/>
            <person name="Chiniquy J."/>
            <person name="Barry K."/>
            <person name="Brewer H.M."/>
            <person name="Purvine S.O."/>
            <person name="Wright A.T."/>
            <person name="Boxma B."/>
            <person name="Van Alen T."/>
            <person name="Hackstein J.H."/>
            <person name="Baker S.E."/>
            <person name="Grigoriev I.V."/>
            <person name="O'Malley M.A."/>
        </authorList>
    </citation>
    <scope>NUCLEOTIDE SEQUENCE [LARGE SCALE GENOMIC DNA]</scope>
    <source>
        <strain evidence="4 5">S4</strain>
    </source>
</reference>
<accession>A0A1Y1XBE0</accession>
<dbReference type="AlphaFoldDB" id="A0A1Y1XBE0"/>
<dbReference type="STRING" id="1754192.A0A1Y1XBE0"/>
<name>A0A1Y1XBE0_9FUNG</name>
<feature type="repeat" description="ANK" evidence="3">
    <location>
        <begin position="180"/>
        <end position="212"/>
    </location>
</feature>
<feature type="repeat" description="ANK" evidence="3">
    <location>
        <begin position="50"/>
        <end position="82"/>
    </location>
</feature>
<evidence type="ECO:0000313" key="5">
    <source>
        <dbReference type="Proteomes" id="UP000193944"/>
    </source>
</evidence>
<feature type="repeat" description="ANK" evidence="3">
    <location>
        <begin position="245"/>
        <end position="277"/>
    </location>
</feature>
<dbReference type="Pfam" id="PF12796">
    <property type="entry name" value="Ank_2"/>
    <property type="match status" value="3"/>
</dbReference>
<evidence type="ECO:0000313" key="4">
    <source>
        <dbReference type="EMBL" id="ORX83059.1"/>
    </source>
</evidence>
<dbReference type="InterPro" id="IPR002110">
    <property type="entry name" value="Ankyrin_rpt"/>
</dbReference>
<dbReference type="Pfam" id="PF13637">
    <property type="entry name" value="Ank_4"/>
    <property type="match status" value="2"/>
</dbReference>
<protein>
    <submittedName>
        <fullName evidence="4">Ankyrin</fullName>
    </submittedName>
</protein>
<dbReference type="Gene3D" id="1.25.40.20">
    <property type="entry name" value="Ankyrin repeat-containing domain"/>
    <property type="match status" value="5"/>
</dbReference>
<dbReference type="PANTHER" id="PTHR24198">
    <property type="entry name" value="ANKYRIN REPEAT AND PROTEIN KINASE DOMAIN-CONTAINING PROTEIN"/>
    <property type="match status" value="1"/>
</dbReference>
<dbReference type="PROSITE" id="PS50297">
    <property type="entry name" value="ANK_REP_REGION"/>
    <property type="match status" value="4"/>
</dbReference>
<sequence length="355" mass="41462">MVKYLIDFGASISFVNNNIISIHPVIYWNDLELLKYLISQKLDINRQDKNGHSPLIYAIKRRNISIIQCLIEHGADIQLVNNQIKIIDSIIDHERLDILKYLVTKNLDINSQDEEGQTPLIHAIKRRKLDVMKYLIDYKADIKAVNDKIKVIDSVIDYNKLDILDCLVNKNLNINSQDEVGHTPLIYAIHRGNFNIIKYLIEHGADIQIVNRKIETLKTIIDRGQLNILDYLINKKLDINSKDKEGHTLLAYAIKSRKIEVIKYLIDHGANLRNINQKVKLIKESVIFWNELEILKYLVKHHLNIHQKDENGNTLLHYAIEYKKSNIIDYLKKFENNSIDKQNNECHHQAKKTKI</sequence>
<reference evidence="4 5" key="2">
    <citation type="submission" date="2016-08" db="EMBL/GenBank/DDBJ databases">
        <title>Pervasive Adenine N6-methylation of Active Genes in Fungi.</title>
        <authorList>
            <consortium name="DOE Joint Genome Institute"/>
            <person name="Mondo S.J."/>
            <person name="Dannebaum R.O."/>
            <person name="Kuo R.C."/>
            <person name="Labutti K."/>
            <person name="Haridas S."/>
            <person name="Kuo A."/>
            <person name="Salamov A."/>
            <person name="Ahrendt S.R."/>
            <person name="Lipzen A."/>
            <person name="Sullivan W."/>
            <person name="Andreopoulos W.B."/>
            <person name="Clum A."/>
            <person name="Lindquist E."/>
            <person name="Daum C."/>
            <person name="Ramamoorthy G.K."/>
            <person name="Gryganskyi A."/>
            <person name="Culley D."/>
            <person name="Magnuson J.K."/>
            <person name="James T.Y."/>
            <person name="O'Malley M.A."/>
            <person name="Stajich J.E."/>
            <person name="Spatafora J.W."/>
            <person name="Visel A."/>
            <person name="Grigoriev I.V."/>
        </authorList>
    </citation>
    <scope>NUCLEOTIDE SEQUENCE [LARGE SCALE GENOMIC DNA]</scope>
    <source>
        <strain evidence="4 5">S4</strain>
    </source>
</reference>
<gene>
    <name evidence="4" type="ORF">BCR32DRAFT_231517</name>
</gene>
<dbReference type="OrthoDB" id="76098at2759"/>
<proteinExistence type="predicted"/>
<dbReference type="PROSITE" id="PS50088">
    <property type="entry name" value="ANK_REPEAT"/>
    <property type="match status" value="4"/>
</dbReference>
<keyword evidence="2 3" id="KW-0040">ANK repeat</keyword>
<dbReference type="InterPro" id="IPR036770">
    <property type="entry name" value="Ankyrin_rpt-contain_sf"/>
</dbReference>
<dbReference type="SUPFAM" id="SSF48403">
    <property type="entry name" value="Ankyrin repeat"/>
    <property type="match status" value="1"/>
</dbReference>
<comment type="caution">
    <text evidence="4">The sequence shown here is derived from an EMBL/GenBank/DDBJ whole genome shotgun (WGS) entry which is preliminary data.</text>
</comment>
<dbReference type="Proteomes" id="UP000193944">
    <property type="component" value="Unassembled WGS sequence"/>
</dbReference>
<dbReference type="EMBL" id="MCFG01000081">
    <property type="protein sequence ID" value="ORX83059.1"/>
    <property type="molecule type" value="Genomic_DNA"/>
</dbReference>
<keyword evidence="1" id="KW-0677">Repeat</keyword>
<evidence type="ECO:0000256" key="2">
    <source>
        <dbReference type="ARBA" id="ARBA00023043"/>
    </source>
</evidence>
<keyword evidence="5" id="KW-1185">Reference proteome</keyword>
<evidence type="ECO:0000256" key="1">
    <source>
        <dbReference type="ARBA" id="ARBA00022737"/>
    </source>
</evidence>
<dbReference type="PANTHER" id="PTHR24198:SF165">
    <property type="entry name" value="ANKYRIN REPEAT-CONTAINING PROTEIN-RELATED"/>
    <property type="match status" value="1"/>
</dbReference>
<dbReference type="SMART" id="SM00248">
    <property type="entry name" value="ANK"/>
    <property type="match status" value="10"/>
</dbReference>
<organism evidence="4 5">
    <name type="scientific">Anaeromyces robustus</name>
    <dbReference type="NCBI Taxonomy" id="1754192"/>
    <lineage>
        <taxon>Eukaryota</taxon>
        <taxon>Fungi</taxon>
        <taxon>Fungi incertae sedis</taxon>
        <taxon>Chytridiomycota</taxon>
        <taxon>Chytridiomycota incertae sedis</taxon>
        <taxon>Neocallimastigomycetes</taxon>
        <taxon>Neocallimastigales</taxon>
        <taxon>Neocallimastigaceae</taxon>
        <taxon>Anaeromyces</taxon>
    </lineage>
</organism>
<feature type="repeat" description="ANK" evidence="3">
    <location>
        <begin position="115"/>
        <end position="147"/>
    </location>
</feature>